<dbReference type="GO" id="GO:0016763">
    <property type="term" value="F:pentosyltransferase activity"/>
    <property type="evidence" value="ECO:0007669"/>
    <property type="project" value="TreeGrafter"/>
</dbReference>
<feature type="transmembrane region" description="Helical" evidence="8">
    <location>
        <begin position="171"/>
        <end position="201"/>
    </location>
</feature>
<feature type="transmembrane region" description="Helical" evidence="8">
    <location>
        <begin position="296"/>
        <end position="314"/>
    </location>
</feature>
<proteinExistence type="predicted"/>
<evidence type="ECO:0000313" key="10">
    <source>
        <dbReference type="EMBL" id="MBO0345838.1"/>
    </source>
</evidence>
<accession>A0A939ENX0</accession>
<keyword evidence="2" id="KW-1003">Cell membrane</keyword>
<feature type="transmembrane region" description="Helical" evidence="8">
    <location>
        <begin position="320"/>
        <end position="338"/>
    </location>
</feature>
<gene>
    <name evidence="10" type="ORF">J0X15_11460</name>
</gene>
<dbReference type="Pfam" id="PF13231">
    <property type="entry name" value="PMT_2"/>
    <property type="match status" value="1"/>
</dbReference>
<evidence type="ECO:0000256" key="5">
    <source>
        <dbReference type="ARBA" id="ARBA00022692"/>
    </source>
</evidence>
<keyword evidence="7 8" id="KW-0472">Membrane</keyword>
<keyword evidence="6 8" id="KW-1133">Transmembrane helix</keyword>
<evidence type="ECO:0000259" key="9">
    <source>
        <dbReference type="Pfam" id="PF13231"/>
    </source>
</evidence>
<evidence type="ECO:0000256" key="8">
    <source>
        <dbReference type="SAM" id="Phobius"/>
    </source>
</evidence>
<dbReference type="InterPro" id="IPR050297">
    <property type="entry name" value="LipidA_mod_glycosyltrf_83"/>
</dbReference>
<reference evidence="10" key="1">
    <citation type="submission" date="2021-03" db="EMBL/GenBank/DDBJ databases">
        <title>Roseibium sp. CAU 1637 isolated from Incheon.</title>
        <authorList>
            <person name="Kim W."/>
        </authorList>
    </citation>
    <scope>NUCLEOTIDE SEQUENCE</scope>
    <source>
        <strain evidence="10">CAU 1637</strain>
    </source>
</reference>
<dbReference type="InterPro" id="IPR038731">
    <property type="entry name" value="RgtA/B/C-like"/>
</dbReference>
<dbReference type="PANTHER" id="PTHR33908">
    <property type="entry name" value="MANNOSYLTRANSFERASE YKCB-RELATED"/>
    <property type="match status" value="1"/>
</dbReference>
<dbReference type="AlphaFoldDB" id="A0A939ENX0"/>
<organism evidence="10 11">
    <name type="scientific">Roseibium limicola</name>
    <dbReference type="NCBI Taxonomy" id="2816037"/>
    <lineage>
        <taxon>Bacteria</taxon>
        <taxon>Pseudomonadati</taxon>
        <taxon>Pseudomonadota</taxon>
        <taxon>Alphaproteobacteria</taxon>
        <taxon>Hyphomicrobiales</taxon>
        <taxon>Stappiaceae</taxon>
        <taxon>Roseibium</taxon>
    </lineage>
</organism>
<name>A0A939ENX0_9HYPH</name>
<dbReference type="PANTHER" id="PTHR33908:SF11">
    <property type="entry name" value="MEMBRANE PROTEIN"/>
    <property type="match status" value="1"/>
</dbReference>
<evidence type="ECO:0000313" key="11">
    <source>
        <dbReference type="Proteomes" id="UP000664779"/>
    </source>
</evidence>
<feature type="transmembrane region" description="Helical" evidence="8">
    <location>
        <begin position="93"/>
        <end position="111"/>
    </location>
</feature>
<feature type="transmembrane region" description="Helical" evidence="8">
    <location>
        <begin position="350"/>
        <end position="372"/>
    </location>
</feature>
<comment type="caution">
    <text evidence="10">The sequence shown here is derived from an EMBL/GenBank/DDBJ whole genome shotgun (WGS) entry which is preliminary data.</text>
</comment>
<comment type="subcellular location">
    <subcellularLocation>
        <location evidence="1">Cell membrane</location>
        <topology evidence="1">Multi-pass membrane protein</topology>
    </subcellularLocation>
</comment>
<evidence type="ECO:0000256" key="6">
    <source>
        <dbReference type="ARBA" id="ARBA00022989"/>
    </source>
</evidence>
<protein>
    <submittedName>
        <fullName evidence="10">Glycosyltransferase family 39 protein</fullName>
    </submittedName>
</protein>
<evidence type="ECO:0000256" key="3">
    <source>
        <dbReference type="ARBA" id="ARBA00022676"/>
    </source>
</evidence>
<dbReference type="Proteomes" id="UP000664779">
    <property type="component" value="Unassembled WGS sequence"/>
</dbReference>
<dbReference type="GO" id="GO:0009103">
    <property type="term" value="P:lipopolysaccharide biosynthetic process"/>
    <property type="evidence" value="ECO:0007669"/>
    <property type="project" value="UniProtKB-ARBA"/>
</dbReference>
<evidence type="ECO:0000256" key="7">
    <source>
        <dbReference type="ARBA" id="ARBA00023136"/>
    </source>
</evidence>
<evidence type="ECO:0000256" key="4">
    <source>
        <dbReference type="ARBA" id="ARBA00022679"/>
    </source>
</evidence>
<feature type="transmembrane region" description="Helical" evidence="8">
    <location>
        <begin position="261"/>
        <end position="284"/>
    </location>
</feature>
<feature type="transmembrane region" description="Helical" evidence="8">
    <location>
        <begin position="58"/>
        <end position="81"/>
    </location>
</feature>
<feature type="transmembrane region" description="Helical" evidence="8">
    <location>
        <begin position="25"/>
        <end position="46"/>
    </location>
</feature>
<keyword evidence="11" id="KW-1185">Reference proteome</keyword>
<evidence type="ECO:0000256" key="2">
    <source>
        <dbReference type="ARBA" id="ARBA00022475"/>
    </source>
</evidence>
<sequence length="521" mass="57165">MTDLGQQPKDLREQREPASLPDLPLFLRPGGLVALVLALAVLKVWAAANSHLVEDEAYYRLWGLHPALGYYDHPPMIAWWIWAGQQLLGDTVLAVRAAVILSSVLGSLVLWRTGLLLFGARAAGWAVLFFNASLLIGIGGILATPDAPSVLFWGLAFWALVELQTSENANWWLAVGLFAGLGLVSKYSCLFLGTGILLWLVWVPTARKWFGTWQLWAGGLLAVYIFAPVLYWNQLHDWVSFYKQFGRAGSGALTSKYIFEFIGAVFGLMNPLVALPACLGAALLSRGTWGKQAGSALVIVTVLPFLAYLIFHSLHARVQANWPAPLFPAFALMAGMFVARASTASRFWRIWATGAVVSGLVIAVVVQIHAVAPLTGVLARKDPTFQLRGWPEVGRQIEQIAEAEDAHFVLTSSYGLTGHLDFLLKGHTAVSQAPVSQVNERIRYIMAPQTSSESFGGTGLYVTTNRRDRSALLLDRFADVRLIAEFPRQVRGVELEQMRVYRMSDPTGSVLDPVETRQPTG</sequence>
<feature type="transmembrane region" description="Helical" evidence="8">
    <location>
        <begin position="213"/>
        <end position="232"/>
    </location>
</feature>
<feature type="transmembrane region" description="Helical" evidence="8">
    <location>
        <begin position="123"/>
        <end position="143"/>
    </location>
</feature>
<keyword evidence="5 8" id="KW-0812">Transmembrane</keyword>
<feature type="domain" description="Glycosyltransferase RgtA/B/C/D-like" evidence="9">
    <location>
        <begin position="72"/>
        <end position="232"/>
    </location>
</feature>
<dbReference type="EMBL" id="JAFLNF010000004">
    <property type="protein sequence ID" value="MBO0345838.1"/>
    <property type="molecule type" value="Genomic_DNA"/>
</dbReference>
<keyword evidence="3" id="KW-0328">Glycosyltransferase</keyword>
<keyword evidence="4" id="KW-0808">Transferase</keyword>
<dbReference type="GO" id="GO:0005886">
    <property type="term" value="C:plasma membrane"/>
    <property type="evidence" value="ECO:0007669"/>
    <property type="project" value="UniProtKB-SubCell"/>
</dbReference>
<evidence type="ECO:0000256" key="1">
    <source>
        <dbReference type="ARBA" id="ARBA00004651"/>
    </source>
</evidence>